<sequence length="221" mass="23358">MVYVAAVLLMLVNSVAWLTTFVTLPGNWILLLFTVLYAYFLPAGYYPRISWTVVIVIAVLAVIGEIVEFLAGAAGAAKQGGSRWGVFLSLVGAFVGSLAGAILLSFIPILGTMIGALLGGALGAFGGAWLGEHNTDKSHEERMAIGQGAFIGRILGTVGKLIVGVIMLVLVTLDSFFDLKKEPIPKQVSSEAEVGYLFKMKSKVVESSPTSADRSVVSTDM</sequence>
<gene>
    <name evidence="2" type="ORF">C5Y96_03560</name>
</gene>
<dbReference type="InterPro" id="IPR007403">
    <property type="entry name" value="DUF456"/>
</dbReference>
<feature type="transmembrane region" description="Helical" evidence="1">
    <location>
        <begin position="113"/>
        <end position="130"/>
    </location>
</feature>
<dbReference type="AlphaFoldDB" id="A0A2S8G3D7"/>
<evidence type="ECO:0000256" key="1">
    <source>
        <dbReference type="SAM" id="Phobius"/>
    </source>
</evidence>
<keyword evidence="1" id="KW-0812">Transmembrane</keyword>
<dbReference type="Pfam" id="PF04306">
    <property type="entry name" value="DUF456"/>
    <property type="match status" value="1"/>
</dbReference>
<organism evidence="2 3">
    <name type="scientific">Blastopirellula marina</name>
    <dbReference type="NCBI Taxonomy" id="124"/>
    <lineage>
        <taxon>Bacteria</taxon>
        <taxon>Pseudomonadati</taxon>
        <taxon>Planctomycetota</taxon>
        <taxon>Planctomycetia</taxon>
        <taxon>Pirellulales</taxon>
        <taxon>Pirellulaceae</taxon>
        <taxon>Blastopirellula</taxon>
    </lineage>
</organism>
<accession>A0A2S8G3D7</accession>
<dbReference type="Proteomes" id="UP000240009">
    <property type="component" value="Unassembled WGS sequence"/>
</dbReference>
<name>A0A2S8G3D7_9BACT</name>
<feature type="transmembrane region" description="Helical" evidence="1">
    <location>
        <begin position="53"/>
        <end position="74"/>
    </location>
</feature>
<feature type="transmembrane region" description="Helical" evidence="1">
    <location>
        <begin position="150"/>
        <end position="173"/>
    </location>
</feature>
<keyword evidence="1" id="KW-1133">Transmembrane helix</keyword>
<feature type="transmembrane region" description="Helical" evidence="1">
    <location>
        <begin position="86"/>
        <end position="106"/>
    </location>
</feature>
<evidence type="ECO:0000313" key="2">
    <source>
        <dbReference type="EMBL" id="PQO38962.1"/>
    </source>
</evidence>
<dbReference type="EMBL" id="PUIA01000016">
    <property type="protein sequence ID" value="PQO38962.1"/>
    <property type="molecule type" value="Genomic_DNA"/>
</dbReference>
<dbReference type="OrthoDB" id="215610at2"/>
<reference evidence="2 3" key="1">
    <citation type="submission" date="2018-02" db="EMBL/GenBank/DDBJ databases">
        <title>Comparative genomes isolates from brazilian mangrove.</title>
        <authorList>
            <person name="Araujo J.E."/>
            <person name="Taketani R.G."/>
            <person name="Silva M.C.P."/>
            <person name="Loureco M.V."/>
            <person name="Andreote F.D."/>
        </authorList>
    </citation>
    <scope>NUCLEOTIDE SEQUENCE [LARGE SCALE GENOMIC DNA]</scope>
    <source>
        <strain evidence="2 3">HEX-2 MGV</strain>
    </source>
</reference>
<proteinExistence type="predicted"/>
<keyword evidence="1" id="KW-0472">Membrane</keyword>
<protein>
    <submittedName>
        <fullName evidence="2">DUF456 domain-containing protein</fullName>
    </submittedName>
</protein>
<dbReference type="PANTHER" id="PTHR39165:SF1">
    <property type="entry name" value="DUF456 DOMAIN-CONTAINING PROTEIN"/>
    <property type="match status" value="1"/>
</dbReference>
<dbReference type="PANTHER" id="PTHR39165">
    <property type="entry name" value="IG HYPOTHETICAL 17883"/>
    <property type="match status" value="1"/>
</dbReference>
<dbReference type="RefSeq" id="WP_105350161.1">
    <property type="nucleotide sequence ID" value="NZ_PUIA01000016.1"/>
</dbReference>
<evidence type="ECO:0000313" key="3">
    <source>
        <dbReference type="Proteomes" id="UP000240009"/>
    </source>
</evidence>
<comment type="caution">
    <text evidence="2">The sequence shown here is derived from an EMBL/GenBank/DDBJ whole genome shotgun (WGS) entry which is preliminary data.</text>
</comment>